<dbReference type="EMBL" id="JANPWB010000001">
    <property type="protein sequence ID" value="KAJ1218419.1"/>
    <property type="molecule type" value="Genomic_DNA"/>
</dbReference>
<feature type="compositionally biased region" description="Polar residues" evidence="1">
    <location>
        <begin position="42"/>
        <end position="53"/>
    </location>
</feature>
<feature type="region of interest" description="Disordered" evidence="1">
    <location>
        <begin position="1"/>
        <end position="95"/>
    </location>
</feature>
<evidence type="ECO:0000256" key="1">
    <source>
        <dbReference type="SAM" id="MobiDB-lite"/>
    </source>
</evidence>
<keyword evidence="3" id="KW-1185">Reference proteome</keyword>
<reference evidence="2" key="1">
    <citation type="journal article" date="2022" name="bioRxiv">
        <title>Sequencing and chromosome-scale assembly of the giantPleurodeles waltlgenome.</title>
        <authorList>
            <person name="Brown T."/>
            <person name="Elewa A."/>
            <person name="Iarovenko S."/>
            <person name="Subramanian E."/>
            <person name="Araus A.J."/>
            <person name="Petzold A."/>
            <person name="Susuki M."/>
            <person name="Suzuki K.-i.T."/>
            <person name="Hayashi T."/>
            <person name="Toyoda A."/>
            <person name="Oliveira C."/>
            <person name="Osipova E."/>
            <person name="Leigh N.D."/>
            <person name="Simon A."/>
            <person name="Yun M.H."/>
        </authorList>
    </citation>
    <scope>NUCLEOTIDE SEQUENCE</scope>
    <source>
        <strain evidence="2">20211129_DDA</strain>
        <tissue evidence="2">Liver</tissue>
    </source>
</reference>
<accession>A0AAV7WWB5</accession>
<evidence type="ECO:0000313" key="2">
    <source>
        <dbReference type="EMBL" id="KAJ1218419.1"/>
    </source>
</evidence>
<organism evidence="2 3">
    <name type="scientific">Pleurodeles waltl</name>
    <name type="common">Iberian ribbed newt</name>
    <dbReference type="NCBI Taxonomy" id="8319"/>
    <lineage>
        <taxon>Eukaryota</taxon>
        <taxon>Metazoa</taxon>
        <taxon>Chordata</taxon>
        <taxon>Craniata</taxon>
        <taxon>Vertebrata</taxon>
        <taxon>Euteleostomi</taxon>
        <taxon>Amphibia</taxon>
        <taxon>Batrachia</taxon>
        <taxon>Caudata</taxon>
        <taxon>Salamandroidea</taxon>
        <taxon>Salamandridae</taxon>
        <taxon>Pleurodelinae</taxon>
        <taxon>Pleurodeles</taxon>
    </lineage>
</organism>
<dbReference type="AlphaFoldDB" id="A0AAV7WWB5"/>
<feature type="compositionally biased region" description="Basic and acidic residues" evidence="1">
    <location>
        <begin position="77"/>
        <end position="95"/>
    </location>
</feature>
<protein>
    <submittedName>
        <fullName evidence="2">Uncharacterized protein</fullName>
    </submittedName>
</protein>
<sequence length="95" mass="10080">MLPPQGRKDPDPDGAAASRSTQPDFEACGPDLGHHRPATVEAASTISTPQLSSPKLPGRLSEHALAMRSRPLGQKGTLDHRAESKDDLDGPPHSR</sequence>
<evidence type="ECO:0000313" key="3">
    <source>
        <dbReference type="Proteomes" id="UP001066276"/>
    </source>
</evidence>
<proteinExistence type="predicted"/>
<comment type="caution">
    <text evidence="2">The sequence shown here is derived from an EMBL/GenBank/DDBJ whole genome shotgun (WGS) entry which is preliminary data.</text>
</comment>
<feature type="compositionally biased region" description="Basic and acidic residues" evidence="1">
    <location>
        <begin position="1"/>
        <end position="11"/>
    </location>
</feature>
<name>A0AAV7WWB5_PLEWA</name>
<dbReference type="Proteomes" id="UP001066276">
    <property type="component" value="Chromosome 1_1"/>
</dbReference>
<gene>
    <name evidence="2" type="ORF">NDU88_005999</name>
</gene>